<keyword evidence="2" id="KW-0677">Repeat</keyword>
<dbReference type="GO" id="GO:0005737">
    <property type="term" value="C:cytoplasm"/>
    <property type="evidence" value="ECO:0007669"/>
    <property type="project" value="TreeGrafter"/>
</dbReference>
<dbReference type="InterPro" id="IPR001683">
    <property type="entry name" value="PX_dom"/>
</dbReference>
<accession>A0A6S7HIC8</accession>
<dbReference type="InterPro" id="IPR036028">
    <property type="entry name" value="SH3-like_dom_sf"/>
</dbReference>
<dbReference type="Gene3D" id="2.30.30.40">
    <property type="entry name" value="SH3 Domains"/>
    <property type="match status" value="3"/>
</dbReference>
<proteinExistence type="predicted"/>
<dbReference type="SUPFAM" id="SSF55550">
    <property type="entry name" value="SH2 domain"/>
    <property type="match status" value="1"/>
</dbReference>
<dbReference type="InterPro" id="IPR051228">
    <property type="entry name" value="NADPH_Oxidase/PX-Domain"/>
</dbReference>
<evidence type="ECO:0000256" key="3">
    <source>
        <dbReference type="SAM" id="MobiDB-lite"/>
    </source>
</evidence>
<dbReference type="OrthoDB" id="10255964at2759"/>
<organism evidence="4 5">
    <name type="scientific">Paramuricea clavata</name>
    <name type="common">Red gorgonian</name>
    <name type="synonym">Violescent sea-whip</name>
    <dbReference type="NCBI Taxonomy" id="317549"/>
    <lineage>
        <taxon>Eukaryota</taxon>
        <taxon>Metazoa</taxon>
        <taxon>Cnidaria</taxon>
        <taxon>Anthozoa</taxon>
        <taxon>Octocorallia</taxon>
        <taxon>Malacalcyonacea</taxon>
        <taxon>Plexauridae</taxon>
        <taxon>Paramuricea</taxon>
    </lineage>
</organism>
<evidence type="ECO:0000313" key="5">
    <source>
        <dbReference type="Proteomes" id="UP001152795"/>
    </source>
</evidence>
<dbReference type="Pfam" id="PF00787">
    <property type="entry name" value="PX"/>
    <property type="match status" value="1"/>
</dbReference>
<dbReference type="Gene3D" id="3.30.505.10">
    <property type="entry name" value="SH2 domain"/>
    <property type="match status" value="1"/>
</dbReference>
<name>A0A6S7HIC8_PARCT</name>
<dbReference type="PANTHER" id="PTHR15706:SF2">
    <property type="entry name" value="SH3 AND PX DOMAIN-CONTAINING PROTEIN 2A"/>
    <property type="match status" value="1"/>
</dbReference>
<dbReference type="PANTHER" id="PTHR15706">
    <property type="entry name" value="SH3 MULTIPLE DOMAIN"/>
    <property type="match status" value="1"/>
</dbReference>
<dbReference type="PROSITE" id="PS50195">
    <property type="entry name" value="PX"/>
    <property type="match status" value="1"/>
</dbReference>
<dbReference type="CDD" id="cd11856">
    <property type="entry name" value="SH3_p47phox_like"/>
    <property type="match status" value="3"/>
</dbReference>
<dbReference type="InterPro" id="IPR036871">
    <property type="entry name" value="PX_dom_sf"/>
</dbReference>
<feature type="region of interest" description="Disordered" evidence="3">
    <location>
        <begin position="138"/>
        <end position="168"/>
    </location>
</feature>
<dbReference type="SMART" id="SM00252">
    <property type="entry name" value="SH2"/>
    <property type="match status" value="1"/>
</dbReference>
<protein>
    <submittedName>
        <fullName evidence="4">SH3 and PX domain-containing 2A isoform X7</fullName>
    </submittedName>
</protein>
<reference evidence="4" key="1">
    <citation type="submission" date="2020-04" db="EMBL/GenBank/DDBJ databases">
        <authorList>
            <person name="Alioto T."/>
            <person name="Alioto T."/>
            <person name="Gomez Garrido J."/>
        </authorList>
    </citation>
    <scope>NUCLEOTIDE SEQUENCE</scope>
    <source>
        <strain evidence="4">A484AB</strain>
    </source>
</reference>
<dbReference type="InterPro" id="IPR036860">
    <property type="entry name" value="SH2_dom_sf"/>
</dbReference>
<dbReference type="Pfam" id="PF00018">
    <property type="entry name" value="SH3_1"/>
    <property type="match status" value="2"/>
</dbReference>
<dbReference type="SMART" id="SM00312">
    <property type="entry name" value="PX"/>
    <property type="match status" value="1"/>
</dbReference>
<dbReference type="SUPFAM" id="SSF64268">
    <property type="entry name" value="PX domain"/>
    <property type="match status" value="1"/>
</dbReference>
<evidence type="ECO:0000313" key="4">
    <source>
        <dbReference type="EMBL" id="CAB4004346.1"/>
    </source>
</evidence>
<dbReference type="PROSITE" id="PS50002">
    <property type="entry name" value="SH3"/>
    <property type="match status" value="3"/>
</dbReference>
<dbReference type="SMART" id="SM00326">
    <property type="entry name" value="SH3"/>
    <property type="match status" value="3"/>
</dbReference>
<dbReference type="Pfam" id="PF00017">
    <property type="entry name" value="SH2"/>
    <property type="match status" value="1"/>
</dbReference>
<keyword evidence="5" id="KW-1185">Reference proteome</keyword>
<feature type="region of interest" description="Disordered" evidence="3">
    <location>
        <begin position="320"/>
        <end position="359"/>
    </location>
</feature>
<comment type="caution">
    <text evidence="4">The sequence shown here is derived from an EMBL/GenBank/DDBJ whole genome shotgun (WGS) entry which is preliminary data.</text>
</comment>
<dbReference type="Proteomes" id="UP001152795">
    <property type="component" value="Unassembled WGS sequence"/>
</dbReference>
<dbReference type="GO" id="GO:0035091">
    <property type="term" value="F:phosphatidylinositol binding"/>
    <property type="evidence" value="ECO:0007669"/>
    <property type="project" value="InterPro"/>
</dbReference>
<dbReference type="InterPro" id="IPR000980">
    <property type="entry name" value="SH2"/>
</dbReference>
<feature type="compositionally biased region" description="Low complexity" evidence="3">
    <location>
        <begin position="332"/>
        <end position="346"/>
    </location>
</feature>
<sequence>MANMNDQPIKEIKVIGVEKPQKGKFQEHFEYVIRVTYENGHEHLIFRRYSMLFHFHSVLKEVVKGNYSSVIILPELPVARFQHVGRKFLRLGMNKELKQMTEFCQKIVVLPKFISEKDIILKFFDQLGTDVAHSEAYLEESQKGEQSKEQNDRVPPQAGTDSCGDMGQDNMDQYRSIAEFDAVGTGELSVVEGEIVTVIEKNTSGWWLVSNQSGHTGFTPATFLEPVEEKTNTGEWHIVSGPDNMYTAVKDYEAQCEDEISFRFGEEMEVLAMSNFGWWQVRCNDQVGLCPASSLTIRLASSYYEDPMIEYRKSILKYSTKGSQREAPPRTGSSKSCDSQSSSDGSFYGNAQQPERFCPPYSSAKYTKIIPKHLRYEEPNNNNNDKINYVNIPVIKNGTPHYEEGQESEAINVHVLRRDYQENGFSLRKGDTVQVMAVMPDGCFWKVATLTRPFKEGLIPSDLLCPELPRQIEAITVPSSTAGIVECTVTDGIEPLKVLPRFTAPPSVRKPVPAPRSNPPKSPTVSPKGVNSVVALVDYNPGQTDLLSFQKGDVGRLVKKAETGWWFIELKGFEGWVPVVYWEECKEGRNGKTPDISLLGLGRQWFCGKMSREQCEDLFGKRGKHLDFIIRESVQRVGSYALSIKFNDKIHHFPIEKSASGKLQIGKLSFDKLSEIVTHYKIHPLFYTDNRQPVSVGKPLSRT</sequence>
<feature type="region of interest" description="Disordered" evidence="3">
    <location>
        <begin position="507"/>
        <end position="527"/>
    </location>
</feature>
<gene>
    <name evidence="4" type="ORF">PACLA_8A074340</name>
</gene>
<dbReference type="Pfam" id="PF14604">
    <property type="entry name" value="SH3_9"/>
    <property type="match status" value="1"/>
</dbReference>
<dbReference type="Gene3D" id="3.30.1520.10">
    <property type="entry name" value="Phox-like domain"/>
    <property type="match status" value="1"/>
</dbReference>
<dbReference type="PROSITE" id="PS50001">
    <property type="entry name" value="SH2"/>
    <property type="match status" value="1"/>
</dbReference>
<feature type="compositionally biased region" description="Basic and acidic residues" evidence="3">
    <location>
        <begin position="140"/>
        <end position="152"/>
    </location>
</feature>
<evidence type="ECO:0000256" key="2">
    <source>
        <dbReference type="ARBA" id="ARBA00022737"/>
    </source>
</evidence>
<dbReference type="EMBL" id="CACRXK020004879">
    <property type="protein sequence ID" value="CAB4004346.1"/>
    <property type="molecule type" value="Genomic_DNA"/>
</dbReference>
<feature type="compositionally biased region" description="Pro residues" evidence="3">
    <location>
        <begin position="512"/>
        <end position="522"/>
    </location>
</feature>
<dbReference type="AlphaFoldDB" id="A0A6S7HIC8"/>
<dbReference type="SUPFAM" id="SSF50044">
    <property type="entry name" value="SH3-domain"/>
    <property type="match status" value="3"/>
</dbReference>
<keyword evidence="1" id="KW-0728">SH3 domain</keyword>
<dbReference type="PRINTS" id="PR00401">
    <property type="entry name" value="SH2DOMAIN"/>
</dbReference>
<evidence type="ECO:0000256" key="1">
    <source>
        <dbReference type="ARBA" id="ARBA00022443"/>
    </source>
</evidence>
<dbReference type="InterPro" id="IPR001452">
    <property type="entry name" value="SH3_domain"/>
</dbReference>